<dbReference type="InterPro" id="IPR036603">
    <property type="entry name" value="RBP11-like"/>
</dbReference>
<dbReference type="GO" id="GO:0006351">
    <property type="term" value="P:DNA-templated transcription"/>
    <property type="evidence" value="ECO:0007669"/>
    <property type="project" value="InterPro"/>
</dbReference>
<dbReference type="InterPro" id="IPR022842">
    <property type="entry name" value="RNAP_Rpo3/Rpb3/RPAC1"/>
</dbReference>
<dbReference type="EMBL" id="LDAU01000080">
    <property type="protein sequence ID" value="KRX07803.1"/>
    <property type="molecule type" value="Genomic_DNA"/>
</dbReference>
<dbReference type="CDD" id="cd07032">
    <property type="entry name" value="RNAP_I_II_AC40"/>
    <property type="match status" value="1"/>
</dbReference>
<dbReference type="GO" id="GO:0005666">
    <property type="term" value="C:RNA polymerase III complex"/>
    <property type="evidence" value="ECO:0007669"/>
    <property type="project" value="TreeGrafter"/>
</dbReference>
<keyword evidence="1 5" id="KW-0240">DNA-directed RNA polymerase</keyword>
<dbReference type="Gene3D" id="3.30.1360.10">
    <property type="entry name" value="RNA polymerase, RBP11-like subunit"/>
    <property type="match status" value="1"/>
</dbReference>
<dbReference type="PANTHER" id="PTHR11800:SF13">
    <property type="entry name" value="DNA-DIRECTED RNA POLYMERASES I AND III SUBUNIT RPAC1"/>
    <property type="match status" value="1"/>
</dbReference>
<dbReference type="PANTHER" id="PTHR11800">
    <property type="entry name" value="DNA-DIRECTED RNA POLYMERASE"/>
    <property type="match status" value="1"/>
</dbReference>
<dbReference type="Gene3D" id="2.170.120.12">
    <property type="entry name" value="DNA-directed RNA polymerase, insert domain"/>
    <property type="match status" value="1"/>
</dbReference>
<dbReference type="GO" id="GO:0046983">
    <property type="term" value="F:protein dimerization activity"/>
    <property type="evidence" value="ECO:0007669"/>
    <property type="project" value="InterPro"/>
</dbReference>
<keyword evidence="2" id="KW-0804">Transcription</keyword>
<comment type="similarity">
    <text evidence="3">Belongs to the archaeal Rpo3/eukaryotic RPB3 RNA polymerase subunit family.</text>
</comment>
<dbReference type="GO" id="GO:0005736">
    <property type="term" value="C:RNA polymerase I complex"/>
    <property type="evidence" value="ECO:0007669"/>
    <property type="project" value="TreeGrafter"/>
</dbReference>
<dbReference type="SUPFAM" id="SSF55257">
    <property type="entry name" value="RBP11-like subunits of RNA polymerase"/>
    <property type="match status" value="1"/>
</dbReference>
<evidence type="ECO:0000313" key="5">
    <source>
        <dbReference type="EMBL" id="KRX07803.1"/>
    </source>
</evidence>
<dbReference type="Pfam" id="PF01193">
    <property type="entry name" value="RNA_pol_L"/>
    <property type="match status" value="1"/>
</dbReference>
<accession>A0A0V0R009</accession>
<dbReference type="OrthoDB" id="270173at2759"/>
<dbReference type="Pfam" id="PF01000">
    <property type="entry name" value="RNA_pol_A_bac"/>
    <property type="match status" value="1"/>
</dbReference>
<dbReference type="InterPro" id="IPR011262">
    <property type="entry name" value="DNA-dir_RNA_pol_insert"/>
</dbReference>
<dbReference type="InterPro" id="IPR011263">
    <property type="entry name" value="DNA-dir_RNA_pol_RpoA/D/Rpb3"/>
</dbReference>
<reference evidence="5 6" key="1">
    <citation type="journal article" date="2015" name="Sci. Rep.">
        <title>Genome of the facultative scuticociliatosis pathogen Pseudocohnilembus persalinus provides insight into its virulence through horizontal gene transfer.</title>
        <authorList>
            <person name="Xiong J."/>
            <person name="Wang G."/>
            <person name="Cheng J."/>
            <person name="Tian M."/>
            <person name="Pan X."/>
            <person name="Warren A."/>
            <person name="Jiang C."/>
            <person name="Yuan D."/>
            <person name="Miao W."/>
        </authorList>
    </citation>
    <scope>NUCLEOTIDE SEQUENCE [LARGE SCALE GENOMIC DNA]</scope>
    <source>
        <strain evidence="5">36N120E</strain>
    </source>
</reference>
<organism evidence="5 6">
    <name type="scientific">Pseudocohnilembus persalinus</name>
    <name type="common">Ciliate</name>
    <dbReference type="NCBI Taxonomy" id="266149"/>
    <lineage>
        <taxon>Eukaryota</taxon>
        <taxon>Sar</taxon>
        <taxon>Alveolata</taxon>
        <taxon>Ciliophora</taxon>
        <taxon>Intramacronucleata</taxon>
        <taxon>Oligohymenophorea</taxon>
        <taxon>Scuticociliatia</taxon>
        <taxon>Philasterida</taxon>
        <taxon>Pseudocohnilembidae</taxon>
        <taxon>Pseudocohnilembus</taxon>
    </lineage>
</organism>
<dbReference type="InParanoid" id="A0A0V0R009"/>
<feature type="domain" description="DNA-directed RNA polymerase RpoA/D/Rpb3-type" evidence="4">
    <location>
        <begin position="58"/>
        <end position="337"/>
    </location>
</feature>
<dbReference type="InterPro" id="IPR033901">
    <property type="entry name" value="RNAPI/III_AC40"/>
</dbReference>
<keyword evidence="6" id="KW-1185">Reference proteome</keyword>
<dbReference type="InterPro" id="IPR050518">
    <property type="entry name" value="Rpo3/RPB3_RNA_Pol_subunit"/>
</dbReference>
<dbReference type="Proteomes" id="UP000054937">
    <property type="component" value="Unassembled WGS sequence"/>
</dbReference>
<name>A0A0V0R009_PSEPJ</name>
<dbReference type="OMA" id="MFPEVVF"/>
<dbReference type="InterPro" id="IPR036643">
    <property type="entry name" value="RNApol_insert_sf"/>
</dbReference>
<dbReference type="NCBIfam" id="NF001988">
    <property type="entry name" value="PRK00783.1"/>
    <property type="match status" value="1"/>
</dbReference>
<evidence type="ECO:0000259" key="4">
    <source>
        <dbReference type="SMART" id="SM00662"/>
    </source>
</evidence>
<dbReference type="SMART" id="SM00662">
    <property type="entry name" value="RPOLD"/>
    <property type="match status" value="1"/>
</dbReference>
<protein>
    <submittedName>
        <fullName evidence="5">DNA-directed RNA polymerase, RBP11-like dimerization domain</fullName>
    </submittedName>
</protein>
<evidence type="ECO:0000313" key="6">
    <source>
        <dbReference type="Proteomes" id="UP000054937"/>
    </source>
</evidence>
<proteinExistence type="inferred from homology"/>
<gene>
    <name evidence="5" type="ORF">PPERSA_07553</name>
</gene>
<dbReference type="FunCoup" id="A0A0V0R009">
    <property type="interactions" value="293"/>
</dbReference>
<dbReference type="SUPFAM" id="SSF56553">
    <property type="entry name" value="Insert subdomain of RNA polymerase alpha subunit"/>
    <property type="match status" value="1"/>
</dbReference>
<evidence type="ECO:0000256" key="3">
    <source>
        <dbReference type="ARBA" id="ARBA00025804"/>
    </source>
</evidence>
<evidence type="ECO:0000256" key="2">
    <source>
        <dbReference type="ARBA" id="ARBA00023163"/>
    </source>
</evidence>
<dbReference type="HAMAP" id="MF_00320">
    <property type="entry name" value="RNApol_arch_Rpo3"/>
    <property type="match status" value="1"/>
</dbReference>
<dbReference type="AlphaFoldDB" id="A0A0V0R009"/>
<sequence>MDKKSFKEKSKKMKFTNDGVQNNTDVLYAGAYLSSNEIQQFNENIDISIHRLDEKLGEMELDIKGIEAPIANALRRVMIAEIPTMAIHKVSMFQNTSIIPDEVLCHRLGLIPIKADAFQFNEKRDEEENNENNSIQFSLNIRCQRKKQYQNKKDSELEGLNPEDYLENSVVYSSDLKWVPLGKQQEKFQEIKPVHEKIIIAKLRENQEICCDLICLKGIGRTHAKWSPVSTAFYRLMNDIQITKPIKGEKAKELKKLCPQNVFDVEGGKAVVKNPRDCTVCRECIRLDQEFNEKIELGKDKEHYIFTIESVGIYTPEEIFKQALQMIKKKALSYKIE</sequence>
<dbReference type="GO" id="GO:0003899">
    <property type="term" value="F:DNA-directed RNA polymerase activity"/>
    <property type="evidence" value="ECO:0007669"/>
    <property type="project" value="InterPro"/>
</dbReference>
<comment type="caution">
    <text evidence="5">The sequence shown here is derived from an EMBL/GenBank/DDBJ whole genome shotgun (WGS) entry which is preliminary data.</text>
</comment>
<evidence type="ECO:0000256" key="1">
    <source>
        <dbReference type="ARBA" id="ARBA00022478"/>
    </source>
</evidence>